<comment type="caution">
    <text evidence="8">The sequence shown here is derived from an EMBL/GenBank/DDBJ whole genome shotgun (WGS) entry which is preliminary data.</text>
</comment>
<dbReference type="EMBL" id="JAULSW010000001">
    <property type="protein sequence ID" value="KAK3392968.1"/>
    <property type="molecule type" value="Genomic_DNA"/>
</dbReference>
<evidence type="ECO:0000256" key="2">
    <source>
        <dbReference type="ARBA" id="ARBA00022692"/>
    </source>
</evidence>
<sequence>MPSNKQHTRFNANAPFALVPAGPVPYSGLQVFGHFLLAFFPLMSLVVCCLRVYSRRLSKGFGLDDWLIFLAMALAIPQAVFASLSLRLLYWGLHEWEIPKHPPNQGFFWTYMDRVFYNPLLALVKVSALIFLLRLGGTRDRVRWACKALMWFNVLQLFAFLPVVVFSCDPIEFIWNSTKTGRCLDTGTFSIFTGCTTIVTDILTLIIPYCVFLNLHVNKKVRNALLAVFTMGALVTAISGLRLYSLVRLFYLKPSDSHYSIGYTTTTIEVNLAIITASVPALWPLARRWFPGVFESLGINRPYMYADIEVGYATKRSINNSRASHTPNSLRAKISWKEHKHVPSGVYDYYEHGDKQSNSNLNHYVNYLTDIRSQKAMTKDNYSGDLDDDDMDILKTYHGIIRKTSIIVLHEDDVNSDLTEQTPR</sequence>
<evidence type="ECO:0000259" key="7">
    <source>
        <dbReference type="Pfam" id="PF20684"/>
    </source>
</evidence>
<dbReference type="InterPro" id="IPR052337">
    <property type="entry name" value="SAT4-like"/>
</dbReference>
<dbReference type="Pfam" id="PF20684">
    <property type="entry name" value="Fung_rhodopsin"/>
    <property type="match status" value="1"/>
</dbReference>
<comment type="subcellular location">
    <subcellularLocation>
        <location evidence="1">Membrane</location>
        <topology evidence="1">Multi-pass membrane protein</topology>
    </subcellularLocation>
</comment>
<feature type="transmembrane region" description="Helical" evidence="6">
    <location>
        <begin position="261"/>
        <end position="283"/>
    </location>
</feature>
<feature type="transmembrane region" description="Helical" evidence="6">
    <location>
        <begin position="31"/>
        <end position="54"/>
    </location>
</feature>
<organism evidence="8 9">
    <name type="scientific">Podospora didyma</name>
    <dbReference type="NCBI Taxonomy" id="330526"/>
    <lineage>
        <taxon>Eukaryota</taxon>
        <taxon>Fungi</taxon>
        <taxon>Dikarya</taxon>
        <taxon>Ascomycota</taxon>
        <taxon>Pezizomycotina</taxon>
        <taxon>Sordariomycetes</taxon>
        <taxon>Sordariomycetidae</taxon>
        <taxon>Sordariales</taxon>
        <taxon>Podosporaceae</taxon>
        <taxon>Podospora</taxon>
    </lineage>
</organism>
<evidence type="ECO:0000256" key="5">
    <source>
        <dbReference type="ARBA" id="ARBA00038359"/>
    </source>
</evidence>
<evidence type="ECO:0000256" key="4">
    <source>
        <dbReference type="ARBA" id="ARBA00023136"/>
    </source>
</evidence>
<keyword evidence="9" id="KW-1185">Reference proteome</keyword>
<proteinExistence type="inferred from homology"/>
<protein>
    <recommendedName>
        <fullName evidence="7">Rhodopsin domain-containing protein</fullName>
    </recommendedName>
</protein>
<keyword evidence="2 6" id="KW-0812">Transmembrane</keyword>
<dbReference type="GO" id="GO:0016020">
    <property type="term" value="C:membrane"/>
    <property type="evidence" value="ECO:0007669"/>
    <property type="project" value="UniProtKB-SubCell"/>
</dbReference>
<feature type="transmembrane region" description="Helical" evidence="6">
    <location>
        <begin position="66"/>
        <end position="90"/>
    </location>
</feature>
<feature type="transmembrane region" description="Helical" evidence="6">
    <location>
        <begin position="148"/>
        <end position="167"/>
    </location>
</feature>
<reference evidence="8" key="1">
    <citation type="journal article" date="2023" name="Mol. Phylogenet. Evol.">
        <title>Genome-scale phylogeny and comparative genomics of the fungal order Sordariales.</title>
        <authorList>
            <person name="Hensen N."/>
            <person name="Bonometti L."/>
            <person name="Westerberg I."/>
            <person name="Brannstrom I.O."/>
            <person name="Guillou S."/>
            <person name="Cros-Aarteil S."/>
            <person name="Calhoun S."/>
            <person name="Haridas S."/>
            <person name="Kuo A."/>
            <person name="Mondo S."/>
            <person name="Pangilinan J."/>
            <person name="Riley R."/>
            <person name="LaButti K."/>
            <person name="Andreopoulos B."/>
            <person name="Lipzen A."/>
            <person name="Chen C."/>
            <person name="Yan M."/>
            <person name="Daum C."/>
            <person name="Ng V."/>
            <person name="Clum A."/>
            <person name="Steindorff A."/>
            <person name="Ohm R.A."/>
            <person name="Martin F."/>
            <person name="Silar P."/>
            <person name="Natvig D.O."/>
            <person name="Lalanne C."/>
            <person name="Gautier V."/>
            <person name="Ament-Velasquez S.L."/>
            <person name="Kruys A."/>
            <person name="Hutchinson M.I."/>
            <person name="Powell A.J."/>
            <person name="Barry K."/>
            <person name="Miller A.N."/>
            <person name="Grigoriev I.V."/>
            <person name="Debuchy R."/>
            <person name="Gladieux P."/>
            <person name="Hiltunen Thoren M."/>
            <person name="Johannesson H."/>
        </authorList>
    </citation>
    <scope>NUCLEOTIDE SEQUENCE</scope>
    <source>
        <strain evidence="8">CBS 232.78</strain>
    </source>
</reference>
<evidence type="ECO:0000256" key="6">
    <source>
        <dbReference type="SAM" id="Phobius"/>
    </source>
</evidence>
<feature type="domain" description="Rhodopsin" evidence="7">
    <location>
        <begin position="50"/>
        <end position="288"/>
    </location>
</feature>
<dbReference type="AlphaFoldDB" id="A0AAE0P400"/>
<keyword evidence="3 6" id="KW-1133">Transmembrane helix</keyword>
<evidence type="ECO:0000256" key="3">
    <source>
        <dbReference type="ARBA" id="ARBA00022989"/>
    </source>
</evidence>
<feature type="transmembrane region" description="Helical" evidence="6">
    <location>
        <begin position="116"/>
        <end position="136"/>
    </location>
</feature>
<evidence type="ECO:0000256" key="1">
    <source>
        <dbReference type="ARBA" id="ARBA00004141"/>
    </source>
</evidence>
<comment type="similarity">
    <text evidence="5">Belongs to the SAT4 family.</text>
</comment>
<gene>
    <name evidence="8" type="ORF">B0H63DRAFT_5656</name>
</gene>
<dbReference type="Proteomes" id="UP001285441">
    <property type="component" value="Unassembled WGS sequence"/>
</dbReference>
<evidence type="ECO:0000313" key="9">
    <source>
        <dbReference type="Proteomes" id="UP001285441"/>
    </source>
</evidence>
<dbReference type="PANTHER" id="PTHR33048:SF47">
    <property type="entry name" value="INTEGRAL MEMBRANE PROTEIN-RELATED"/>
    <property type="match status" value="1"/>
</dbReference>
<feature type="transmembrane region" description="Helical" evidence="6">
    <location>
        <begin position="187"/>
        <end position="212"/>
    </location>
</feature>
<evidence type="ECO:0000313" key="8">
    <source>
        <dbReference type="EMBL" id="KAK3392968.1"/>
    </source>
</evidence>
<name>A0AAE0P400_9PEZI</name>
<dbReference type="InterPro" id="IPR049326">
    <property type="entry name" value="Rhodopsin_dom_fungi"/>
</dbReference>
<feature type="transmembrane region" description="Helical" evidence="6">
    <location>
        <begin position="224"/>
        <end position="241"/>
    </location>
</feature>
<reference evidence="8" key="2">
    <citation type="submission" date="2023-06" db="EMBL/GenBank/DDBJ databases">
        <authorList>
            <consortium name="Lawrence Berkeley National Laboratory"/>
            <person name="Haridas S."/>
            <person name="Hensen N."/>
            <person name="Bonometti L."/>
            <person name="Westerberg I."/>
            <person name="Brannstrom I.O."/>
            <person name="Guillou S."/>
            <person name="Cros-Aarteil S."/>
            <person name="Calhoun S."/>
            <person name="Kuo A."/>
            <person name="Mondo S."/>
            <person name="Pangilinan J."/>
            <person name="Riley R."/>
            <person name="LaButti K."/>
            <person name="Andreopoulos B."/>
            <person name="Lipzen A."/>
            <person name="Chen C."/>
            <person name="Yanf M."/>
            <person name="Daum C."/>
            <person name="Ng V."/>
            <person name="Clum A."/>
            <person name="Steindorff A."/>
            <person name="Ohm R."/>
            <person name="Martin F."/>
            <person name="Silar P."/>
            <person name="Natvig D."/>
            <person name="Lalanne C."/>
            <person name="Gautier V."/>
            <person name="Ament-velasquez S.L."/>
            <person name="Kruys A."/>
            <person name="Hutchinson M.I."/>
            <person name="Powell A.J."/>
            <person name="Barry K."/>
            <person name="Miller A.N."/>
            <person name="Grigoriev I.V."/>
            <person name="Debuchy R."/>
            <person name="Gladieux P."/>
            <person name="Thoren M.H."/>
            <person name="Johannesson H."/>
        </authorList>
    </citation>
    <scope>NUCLEOTIDE SEQUENCE</scope>
    <source>
        <strain evidence="8">CBS 232.78</strain>
    </source>
</reference>
<dbReference type="PANTHER" id="PTHR33048">
    <property type="entry name" value="PTH11-LIKE INTEGRAL MEMBRANE PROTEIN (AFU_ORTHOLOGUE AFUA_5G11245)"/>
    <property type="match status" value="1"/>
</dbReference>
<keyword evidence="4 6" id="KW-0472">Membrane</keyword>
<accession>A0AAE0P400</accession>